<reference evidence="1" key="1">
    <citation type="submission" date="2019-08" db="EMBL/GenBank/DDBJ databases">
        <authorList>
            <person name="Kucharzyk K."/>
            <person name="Murdoch R.W."/>
            <person name="Higgins S."/>
            <person name="Loffler F."/>
        </authorList>
    </citation>
    <scope>NUCLEOTIDE SEQUENCE</scope>
</reference>
<dbReference type="AlphaFoldDB" id="A0A644WB17"/>
<dbReference type="EMBL" id="VSSQ01000686">
    <property type="protein sequence ID" value="MPL99752.1"/>
    <property type="molecule type" value="Genomic_DNA"/>
</dbReference>
<evidence type="ECO:0000313" key="1">
    <source>
        <dbReference type="EMBL" id="MPL99752.1"/>
    </source>
</evidence>
<gene>
    <name evidence="1" type="ORF">SDC9_45973</name>
</gene>
<sequence length="143" mass="15902">MTNPYDDIINLPHHQSATHPHMSAYDRAAQFSPFAALTGYEDAVAETARLTDKNVELDEYGKADLNERLNMIQETLGEQPEVSITYFLPDKKKSGGAYVTVTGGVKKIDEYEHIVVMLDATKIPIDDIAKINGEIFCSLENPD</sequence>
<proteinExistence type="predicted"/>
<comment type="caution">
    <text evidence="1">The sequence shown here is derived from an EMBL/GenBank/DDBJ whole genome shotgun (WGS) entry which is preliminary data.</text>
</comment>
<evidence type="ECO:0008006" key="2">
    <source>
        <dbReference type="Google" id="ProtNLM"/>
    </source>
</evidence>
<name>A0A644WB17_9ZZZZ</name>
<protein>
    <recommendedName>
        <fullName evidence="2">YolD-like protein</fullName>
    </recommendedName>
</protein>
<accession>A0A644WB17</accession>
<organism evidence="1">
    <name type="scientific">bioreactor metagenome</name>
    <dbReference type="NCBI Taxonomy" id="1076179"/>
    <lineage>
        <taxon>unclassified sequences</taxon>
        <taxon>metagenomes</taxon>
        <taxon>ecological metagenomes</taxon>
    </lineage>
</organism>